<evidence type="ECO:0000256" key="8">
    <source>
        <dbReference type="SAM" id="Phobius"/>
    </source>
</evidence>
<dbReference type="SMART" id="SM00406">
    <property type="entry name" value="IGv"/>
    <property type="match status" value="2"/>
</dbReference>
<dbReference type="InterPro" id="IPR052051">
    <property type="entry name" value="TCR_complex_component"/>
</dbReference>
<sequence>MNQKMLIIFGIMFVFTIGWCIDDRNILTKTVVPGEDVTLTCNRQSSESGTLFWIRLAAGNLPEVLGATYTFDNGFTNKTPRIIAKQEPGTFILHVTKTQLSDTAFYYCEKHTELRTAFLNITFLRVKEPERTIVFQDRLSDPVHPGDSVTLQCSVLLDLKQNTCPGDHSVYWFRAASDQSHPSFIYAHANIDDKCETSPSSQKCVYSFPKNSVGSSDAGTYYCAVATCGEIIFGSGTKLEVDGSTWCFGDCQRANSVLFLLCVTLILCLLVIAVLIYIKKNNQCFNVFALQKNTAAPTSDEQSQHIDDDTLVYTVPNFARRTTGQNLRRSAHAVVGESIYDDVRVLGYE</sequence>
<dbReference type="PANTHER" id="PTHR19433">
    <property type="entry name" value="T-CELL RECEPTOR ALPHA CHAIN V REGION-RELATED"/>
    <property type="match status" value="1"/>
</dbReference>
<evidence type="ECO:0000256" key="6">
    <source>
        <dbReference type="ARBA" id="ARBA00023157"/>
    </source>
</evidence>
<organism evidence="11 12">
    <name type="scientific">Mastacembelus armatus</name>
    <name type="common">zig-zag eel</name>
    <dbReference type="NCBI Taxonomy" id="205130"/>
    <lineage>
        <taxon>Eukaryota</taxon>
        <taxon>Metazoa</taxon>
        <taxon>Chordata</taxon>
        <taxon>Craniata</taxon>
        <taxon>Vertebrata</taxon>
        <taxon>Euteleostomi</taxon>
        <taxon>Actinopterygii</taxon>
        <taxon>Neopterygii</taxon>
        <taxon>Teleostei</taxon>
        <taxon>Neoteleostei</taxon>
        <taxon>Acanthomorphata</taxon>
        <taxon>Anabantaria</taxon>
        <taxon>Synbranchiformes</taxon>
        <taxon>Mastacembelidae</taxon>
        <taxon>Mastacembelus</taxon>
    </lineage>
</organism>
<protein>
    <submittedName>
        <fullName evidence="11">Uncharacterized LOC113144393</fullName>
    </submittedName>
</protein>
<dbReference type="Pfam" id="PF07686">
    <property type="entry name" value="V-set"/>
    <property type="match status" value="2"/>
</dbReference>
<keyword evidence="3 9" id="KW-0732">Signal</keyword>
<dbReference type="InParanoid" id="A0A3Q3N389"/>
<dbReference type="InterPro" id="IPR007110">
    <property type="entry name" value="Ig-like_dom"/>
</dbReference>
<keyword evidence="7" id="KW-0325">Glycoprotein</keyword>
<dbReference type="GO" id="GO:0002376">
    <property type="term" value="P:immune system process"/>
    <property type="evidence" value="ECO:0007669"/>
    <property type="project" value="UniProtKB-KW"/>
</dbReference>
<name>A0A3Q3N389_9TELE</name>
<keyword evidence="12" id="KW-1185">Reference proteome</keyword>
<evidence type="ECO:0000256" key="3">
    <source>
        <dbReference type="ARBA" id="ARBA00022729"/>
    </source>
</evidence>
<reference evidence="11" key="2">
    <citation type="submission" date="2025-09" db="UniProtKB">
        <authorList>
            <consortium name="Ensembl"/>
        </authorList>
    </citation>
    <scope>IDENTIFICATION</scope>
</reference>
<dbReference type="InterPro" id="IPR003599">
    <property type="entry name" value="Ig_sub"/>
</dbReference>
<evidence type="ECO:0000256" key="4">
    <source>
        <dbReference type="ARBA" id="ARBA00022859"/>
    </source>
</evidence>
<keyword evidence="8" id="KW-0812">Transmembrane</keyword>
<keyword evidence="8" id="KW-1133">Transmembrane helix</keyword>
<keyword evidence="6" id="KW-1015">Disulfide bond</keyword>
<accession>A0A3Q3N389</accession>
<dbReference type="PANTHER" id="PTHR19433:SF111">
    <property type="entry name" value="T CELL RECEPTOR ALPHA VARIABLE 4"/>
    <property type="match status" value="1"/>
</dbReference>
<dbReference type="GeneTree" id="ENSGT01030000234530"/>
<comment type="subcellular location">
    <subcellularLocation>
        <location evidence="1">Cell membrane</location>
    </subcellularLocation>
</comment>
<dbReference type="AlphaFoldDB" id="A0A3Q3N389"/>
<proteinExistence type="predicted"/>
<dbReference type="InterPro" id="IPR013783">
    <property type="entry name" value="Ig-like_fold"/>
</dbReference>
<evidence type="ECO:0000256" key="7">
    <source>
        <dbReference type="ARBA" id="ARBA00023180"/>
    </source>
</evidence>
<dbReference type="GeneID" id="113144393"/>
<dbReference type="Proteomes" id="UP000261640">
    <property type="component" value="Unplaced"/>
</dbReference>
<feature type="signal peptide" evidence="9">
    <location>
        <begin position="1"/>
        <end position="20"/>
    </location>
</feature>
<evidence type="ECO:0000259" key="10">
    <source>
        <dbReference type="PROSITE" id="PS50835"/>
    </source>
</evidence>
<evidence type="ECO:0000256" key="9">
    <source>
        <dbReference type="SAM" id="SignalP"/>
    </source>
</evidence>
<dbReference type="GO" id="GO:0009617">
    <property type="term" value="P:response to bacterium"/>
    <property type="evidence" value="ECO:0007669"/>
    <property type="project" value="TreeGrafter"/>
</dbReference>
<dbReference type="RefSeq" id="XP_026186209.1">
    <property type="nucleotide sequence ID" value="XM_026330424.1"/>
</dbReference>
<dbReference type="InterPro" id="IPR036179">
    <property type="entry name" value="Ig-like_dom_sf"/>
</dbReference>
<dbReference type="InterPro" id="IPR013106">
    <property type="entry name" value="Ig_V-set"/>
</dbReference>
<evidence type="ECO:0000256" key="1">
    <source>
        <dbReference type="ARBA" id="ARBA00004236"/>
    </source>
</evidence>
<feature type="domain" description="Ig-like" evidence="10">
    <location>
        <begin position="34"/>
        <end position="108"/>
    </location>
</feature>
<dbReference type="STRING" id="205130.ENSMAMP00000026749"/>
<keyword evidence="2" id="KW-1003">Cell membrane</keyword>
<evidence type="ECO:0000256" key="2">
    <source>
        <dbReference type="ARBA" id="ARBA00022475"/>
    </source>
</evidence>
<evidence type="ECO:0000313" key="12">
    <source>
        <dbReference type="Proteomes" id="UP000261640"/>
    </source>
</evidence>
<keyword evidence="5 8" id="KW-0472">Membrane</keyword>
<dbReference type="GO" id="GO:0005886">
    <property type="term" value="C:plasma membrane"/>
    <property type="evidence" value="ECO:0007669"/>
    <property type="project" value="UniProtKB-SubCell"/>
</dbReference>
<evidence type="ECO:0000313" key="11">
    <source>
        <dbReference type="Ensembl" id="ENSMAMP00000026749.2"/>
    </source>
</evidence>
<dbReference type="CDD" id="cd00099">
    <property type="entry name" value="IgV"/>
    <property type="match status" value="1"/>
</dbReference>
<feature type="transmembrane region" description="Helical" evidence="8">
    <location>
        <begin position="257"/>
        <end position="278"/>
    </location>
</feature>
<dbReference type="SUPFAM" id="SSF48726">
    <property type="entry name" value="Immunoglobulin"/>
    <property type="match status" value="2"/>
</dbReference>
<dbReference type="PROSITE" id="PS50835">
    <property type="entry name" value="IG_LIKE"/>
    <property type="match status" value="2"/>
</dbReference>
<feature type="domain" description="Ig-like" evidence="10">
    <location>
        <begin position="129"/>
        <end position="225"/>
    </location>
</feature>
<keyword evidence="4" id="KW-0391">Immunity</keyword>
<reference evidence="11" key="1">
    <citation type="submission" date="2025-08" db="UniProtKB">
        <authorList>
            <consortium name="Ensembl"/>
        </authorList>
    </citation>
    <scope>IDENTIFICATION</scope>
</reference>
<dbReference type="SMART" id="SM00409">
    <property type="entry name" value="IG"/>
    <property type="match status" value="2"/>
</dbReference>
<feature type="chain" id="PRO_5030081683" evidence="9">
    <location>
        <begin position="21"/>
        <end position="349"/>
    </location>
</feature>
<dbReference type="Ensembl" id="ENSMAMT00000027438.2">
    <property type="protein sequence ID" value="ENSMAMP00000026749.2"/>
    <property type="gene ID" value="ENSMAMG00000017973.2"/>
</dbReference>
<evidence type="ECO:0000256" key="5">
    <source>
        <dbReference type="ARBA" id="ARBA00023136"/>
    </source>
</evidence>
<dbReference type="Gene3D" id="2.60.40.10">
    <property type="entry name" value="Immunoglobulins"/>
    <property type="match status" value="2"/>
</dbReference>